<dbReference type="Pfam" id="PF00085">
    <property type="entry name" value="Thioredoxin"/>
    <property type="match status" value="1"/>
</dbReference>
<dbReference type="InterPro" id="IPR036249">
    <property type="entry name" value="Thioredoxin-like_sf"/>
</dbReference>
<dbReference type="SUPFAM" id="SSF52833">
    <property type="entry name" value="Thioredoxin-like"/>
    <property type="match status" value="1"/>
</dbReference>
<dbReference type="AlphaFoldDB" id="A0A0V8J9L6"/>
<dbReference type="EMBL" id="LNQN01000002">
    <property type="protein sequence ID" value="KSU83617.1"/>
    <property type="molecule type" value="Genomic_DNA"/>
</dbReference>
<sequence>MKTVQTIEEFKETTGTGKTLAVFSADWCPDCVFIKPFLPELEQEFNEFTFVYVDRDQLIELCQELDIFGIPSFVAFQDGKEIGRYVDKDRKTKEQISSFINNLPVHANE</sequence>
<dbReference type="Proteomes" id="UP000054099">
    <property type="component" value="Unassembled WGS sequence"/>
</dbReference>
<name>A0A0V8J9L6_9BACL</name>
<dbReference type="PANTHER" id="PTHR10438">
    <property type="entry name" value="THIOREDOXIN"/>
    <property type="match status" value="1"/>
</dbReference>
<dbReference type="PANTHER" id="PTHR10438:SF468">
    <property type="entry name" value="THIOREDOXIN-1-RELATED"/>
    <property type="match status" value="1"/>
</dbReference>
<dbReference type="Gene3D" id="3.40.30.10">
    <property type="entry name" value="Glutaredoxin"/>
    <property type="match status" value="1"/>
</dbReference>
<dbReference type="PROSITE" id="PS51352">
    <property type="entry name" value="THIOREDOXIN_2"/>
    <property type="match status" value="1"/>
</dbReference>
<evidence type="ECO:0000313" key="3">
    <source>
        <dbReference type="Proteomes" id="UP000054099"/>
    </source>
</evidence>
<dbReference type="OrthoDB" id="7629852at2"/>
<dbReference type="RefSeq" id="WP_061972455.1">
    <property type="nucleotide sequence ID" value="NZ_FMAV01000002.1"/>
</dbReference>
<feature type="domain" description="Thioredoxin" evidence="1">
    <location>
        <begin position="1"/>
        <end position="105"/>
    </location>
</feature>
<reference evidence="2 3" key="1">
    <citation type="journal article" date="2014" name="Antonie Van Leeuwenhoek">
        <title>Fictibacillus enclensis sp. nov., isolated from marine sediment.</title>
        <authorList>
            <person name="Dastager S.G."/>
            <person name="Mawlankar R."/>
            <person name="Srinivasan K."/>
            <person name="Tang S.K."/>
            <person name="Lee J.C."/>
            <person name="Ramana V.V."/>
            <person name="Shouche Y.S."/>
        </authorList>
    </citation>
    <scope>NUCLEOTIDE SEQUENCE [LARGE SCALE GENOMIC DNA]</scope>
    <source>
        <strain evidence="2 3">NIO-1003</strain>
    </source>
</reference>
<protein>
    <submittedName>
        <fullName evidence="2">Thioredoxin</fullName>
    </submittedName>
</protein>
<organism evidence="2 3">
    <name type="scientific">Fictibacillus enclensis</name>
    <dbReference type="NCBI Taxonomy" id="1017270"/>
    <lineage>
        <taxon>Bacteria</taxon>
        <taxon>Bacillati</taxon>
        <taxon>Bacillota</taxon>
        <taxon>Bacilli</taxon>
        <taxon>Bacillales</taxon>
        <taxon>Fictibacillaceae</taxon>
        <taxon>Fictibacillus</taxon>
    </lineage>
</organism>
<evidence type="ECO:0000259" key="1">
    <source>
        <dbReference type="PROSITE" id="PS51352"/>
    </source>
</evidence>
<dbReference type="CDD" id="cd02947">
    <property type="entry name" value="TRX_family"/>
    <property type="match status" value="1"/>
</dbReference>
<keyword evidence="3" id="KW-1185">Reference proteome</keyword>
<dbReference type="InterPro" id="IPR013766">
    <property type="entry name" value="Thioredoxin_domain"/>
</dbReference>
<gene>
    <name evidence="2" type="ORF">AS030_13810</name>
</gene>
<accession>A0A0V8J9L6</accession>
<proteinExistence type="predicted"/>
<dbReference type="InterPro" id="IPR050620">
    <property type="entry name" value="Thioredoxin_H-type-like"/>
</dbReference>
<evidence type="ECO:0000313" key="2">
    <source>
        <dbReference type="EMBL" id="KSU83617.1"/>
    </source>
</evidence>
<comment type="caution">
    <text evidence="2">The sequence shown here is derived from an EMBL/GenBank/DDBJ whole genome shotgun (WGS) entry which is preliminary data.</text>
</comment>